<feature type="transmembrane region" description="Helical" evidence="1">
    <location>
        <begin position="86"/>
        <end position="109"/>
    </location>
</feature>
<evidence type="ECO:0000256" key="1">
    <source>
        <dbReference type="SAM" id="Phobius"/>
    </source>
</evidence>
<keyword evidence="1" id="KW-0472">Membrane</keyword>
<dbReference type="RefSeq" id="WP_059745389.1">
    <property type="nucleotide sequence ID" value="NZ_LRDC01000013.1"/>
</dbReference>
<evidence type="ECO:0000313" key="2">
    <source>
        <dbReference type="EMBL" id="KVX02499.1"/>
    </source>
</evidence>
<accession>A0A125BEP8</accession>
<feature type="transmembrane region" description="Helical" evidence="1">
    <location>
        <begin position="163"/>
        <end position="192"/>
    </location>
</feature>
<comment type="caution">
    <text evidence="2">The sequence shown here is derived from an EMBL/GenBank/DDBJ whole genome shotgun (WGS) entry which is preliminary data.</text>
</comment>
<feature type="transmembrane region" description="Helical" evidence="1">
    <location>
        <begin position="204"/>
        <end position="224"/>
    </location>
</feature>
<feature type="transmembrane region" description="Helical" evidence="1">
    <location>
        <begin position="251"/>
        <end position="272"/>
    </location>
</feature>
<proteinExistence type="predicted"/>
<sequence length="277" mass="31034">MDRTASPSTLTHIWLLAKYELTKRFTNKSGMISLIAFMLIWAILLLYPIKSASEFIMQPNFKDFTEALFGPGSLRHLFEWPVEEFAVFWLAALYLFPMFSIFIAADQFSSDKQRGSLRFLTLRVSRSSLFFGRFLGQMFIQLMLIILTLLATIVLALSRDISLLLPSITTSLIVMVNLVIVLLPYTAAMAVLSLHANSARQASIFAVILWAVVSIFIALINMNFPQLSWLNWMLPGSQIGNLINTQGLGSFVFAPIPLLQTAVILFAGKVLMSRSAL</sequence>
<dbReference type="GO" id="GO:0140359">
    <property type="term" value="F:ABC-type transporter activity"/>
    <property type="evidence" value="ECO:0007669"/>
    <property type="project" value="InterPro"/>
</dbReference>
<evidence type="ECO:0000313" key="3">
    <source>
        <dbReference type="Proteomes" id="UP000055702"/>
    </source>
</evidence>
<dbReference type="Proteomes" id="UP000055702">
    <property type="component" value="Unassembled WGS sequence"/>
</dbReference>
<keyword evidence="1" id="KW-0812">Transmembrane</keyword>
<feature type="transmembrane region" description="Helical" evidence="1">
    <location>
        <begin position="130"/>
        <end position="157"/>
    </location>
</feature>
<dbReference type="PANTHER" id="PTHR43471">
    <property type="entry name" value="ABC TRANSPORTER PERMEASE"/>
    <property type="match status" value="1"/>
</dbReference>
<protein>
    <submittedName>
        <fullName evidence="2">ABC transporter</fullName>
    </submittedName>
</protein>
<name>A0A125BEP8_SHEFR</name>
<gene>
    <name evidence="2" type="ORF">AWJ07_14320</name>
</gene>
<dbReference type="Pfam" id="PF12679">
    <property type="entry name" value="ABC2_membrane_2"/>
    <property type="match status" value="1"/>
</dbReference>
<keyword evidence="1" id="KW-1133">Transmembrane helix</keyword>
<dbReference type="EMBL" id="LRDC01000013">
    <property type="protein sequence ID" value="KVX02499.1"/>
    <property type="molecule type" value="Genomic_DNA"/>
</dbReference>
<feature type="transmembrane region" description="Helical" evidence="1">
    <location>
        <begin position="31"/>
        <end position="49"/>
    </location>
</feature>
<organism evidence="2">
    <name type="scientific">Shewanella frigidimarina</name>
    <dbReference type="NCBI Taxonomy" id="56812"/>
    <lineage>
        <taxon>Bacteria</taxon>
        <taxon>Pseudomonadati</taxon>
        <taxon>Pseudomonadota</taxon>
        <taxon>Gammaproteobacteria</taxon>
        <taxon>Alteromonadales</taxon>
        <taxon>Shewanellaceae</taxon>
        <taxon>Shewanella</taxon>
    </lineage>
</organism>
<reference evidence="2 3" key="1">
    <citation type="submission" date="2016-01" db="EMBL/GenBank/DDBJ databases">
        <title>Draft genome of the antarctic isolate Shewanella frigidimarina Ag06-30.</title>
        <authorList>
            <person name="Parmeciano Di Noto G."/>
            <person name="Vazquez S."/>
            <person name="Mac Cormack W."/>
            <person name="Iriarte A."/>
            <person name="Quiroga C."/>
        </authorList>
    </citation>
    <scope>NUCLEOTIDE SEQUENCE [LARGE SCALE GENOMIC DNA]</scope>
    <source>
        <strain evidence="2 3">Ag06-30</strain>
    </source>
</reference>
<dbReference type="AlphaFoldDB" id="A0A125BEP8"/>
<dbReference type="GO" id="GO:0005886">
    <property type="term" value="C:plasma membrane"/>
    <property type="evidence" value="ECO:0007669"/>
    <property type="project" value="UniProtKB-SubCell"/>
</dbReference>